<feature type="region of interest" description="Disordered" evidence="1">
    <location>
        <begin position="159"/>
        <end position="213"/>
    </location>
</feature>
<evidence type="ECO:0000313" key="3">
    <source>
        <dbReference type="EMBL" id="MFM1346752.1"/>
    </source>
</evidence>
<feature type="compositionally biased region" description="Basic and acidic residues" evidence="1">
    <location>
        <begin position="15"/>
        <end position="31"/>
    </location>
</feature>
<evidence type="ECO:0000313" key="4">
    <source>
        <dbReference type="Proteomes" id="UP001629523"/>
    </source>
</evidence>
<feature type="domain" description="Surface presentation of antigen" evidence="2">
    <location>
        <begin position="302"/>
        <end position="375"/>
    </location>
</feature>
<accession>A0ABW9EXW2</accession>
<proteinExistence type="predicted"/>
<feature type="region of interest" description="Disordered" evidence="1">
    <location>
        <begin position="1"/>
        <end position="37"/>
    </location>
</feature>
<sequence>MVAIKQVTHSASTDIRTDEPAAVSRPEKLRSDNGQVVKSVQQEVQKKMAELLARAKQRKKQAEEQLSPSVSAPMMMVNSIPMPLSKQMALPNIAQQTGRVSAQKPDASQKLNASVQGHESAEQPLARVETRAKPVVDKLSGVVTADVLTKLAETLTQPNVIPKSHAEQPQPRLVATTRDNPEKPTISVASSGAIRTEHKEEKSYTSVSQDMPDMSRSAVEQPMVVLSELEGESTPSLPLAEKKESTLSSDRSPVFANQQMAAQPLATQAPMVTQPEEVKTTAQTVMAAMPERAESEPTTGRRTLSYTFTQWKDSPTVKFEVSTAGELTAMTDSVEVQQALQNNHHLLESENPLYFRDEQQDEQRRGQQQSEQEDEK</sequence>
<dbReference type="InterPro" id="IPR056746">
    <property type="entry name" value="SPAN_dom"/>
</dbReference>
<dbReference type="EMBL" id="JBBEST010000003">
    <property type="protein sequence ID" value="MFM1346752.1"/>
    <property type="molecule type" value="Genomic_DNA"/>
</dbReference>
<gene>
    <name evidence="3" type="ORF">WFP14_09300</name>
</gene>
<comment type="caution">
    <text evidence="3">The sequence shown here is derived from an EMBL/GenBank/DDBJ whole genome shotgun (WGS) entry which is preliminary data.</text>
</comment>
<name>A0ABW9EXW2_9GAMM</name>
<feature type="region of interest" description="Disordered" evidence="1">
    <location>
        <begin position="346"/>
        <end position="376"/>
    </location>
</feature>
<evidence type="ECO:0000259" key="2">
    <source>
        <dbReference type="Pfam" id="PF02510"/>
    </source>
</evidence>
<organism evidence="3 4">
    <name type="scientific">Yersinia proxima</name>
    <dbReference type="NCBI Taxonomy" id="2890316"/>
    <lineage>
        <taxon>Bacteria</taxon>
        <taxon>Pseudomonadati</taxon>
        <taxon>Pseudomonadota</taxon>
        <taxon>Gammaproteobacteria</taxon>
        <taxon>Enterobacterales</taxon>
        <taxon>Yersiniaceae</taxon>
        <taxon>Yersinia</taxon>
    </lineage>
</organism>
<keyword evidence="4" id="KW-1185">Reference proteome</keyword>
<dbReference type="RefSeq" id="WP_227719346.1">
    <property type="nucleotide sequence ID" value="NZ_CABHYU010000023.1"/>
</dbReference>
<dbReference type="Pfam" id="PF02510">
    <property type="entry name" value="SPAN"/>
    <property type="match status" value="1"/>
</dbReference>
<evidence type="ECO:0000256" key="1">
    <source>
        <dbReference type="SAM" id="MobiDB-lite"/>
    </source>
</evidence>
<protein>
    <submittedName>
        <fullName evidence="3">Type III secretion protein</fullName>
    </submittedName>
</protein>
<dbReference type="Proteomes" id="UP001629523">
    <property type="component" value="Unassembled WGS sequence"/>
</dbReference>
<feature type="compositionally biased region" description="Basic and acidic residues" evidence="1">
    <location>
        <begin position="355"/>
        <end position="365"/>
    </location>
</feature>
<reference evidence="3 4" key="1">
    <citation type="journal article" date="2024" name="Infect. Genet. Evol.">
        <title>Characteristics and comparative genome analysis of Yersinia enterocolitica and related species associated with human infections in Switzerland 2019-2023.</title>
        <authorList>
            <person name="Stevens M.J.A."/>
            <person name="Horlbog J.A."/>
            <person name="Diethelm A."/>
            <person name="Stephan R."/>
            <person name="Nuesch-Inderbinen M."/>
        </authorList>
    </citation>
    <scope>NUCLEOTIDE SEQUENCE [LARGE SCALE GENOMIC DNA]</scope>
    <source>
        <strain evidence="3 4">N20-0302</strain>
    </source>
</reference>